<dbReference type="CDD" id="cd01399">
    <property type="entry name" value="GlcN6P_deaminase"/>
    <property type="match status" value="1"/>
</dbReference>
<feature type="active site" description="Proton acceptor; for ring-opening step" evidence="4">
    <location>
        <position position="174"/>
    </location>
</feature>
<evidence type="ECO:0000256" key="1">
    <source>
        <dbReference type="ARBA" id="ARBA00000644"/>
    </source>
</evidence>
<dbReference type="HAMAP" id="MF_01241">
    <property type="entry name" value="GlcN6P_deamin"/>
    <property type="match status" value="1"/>
</dbReference>
<dbReference type="PANTHER" id="PTHR11280">
    <property type="entry name" value="GLUCOSAMINE-6-PHOSPHATE ISOMERASE"/>
    <property type="match status" value="1"/>
</dbReference>
<protein>
    <recommendedName>
        <fullName evidence="4">Glucosamine-6-phosphate deaminase</fullName>
        <ecNumber evidence="4">3.5.99.6</ecNumber>
    </recommendedName>
    <alternativeName>
        <fullName evidence="4">GlcN6P deaminase</fullName>
        <shortName evidence="4">GNPDA</shortName>
    </alternativeName>
    <alternativeName>
        <fullName evidence="4">Glucosamine-6-phosphate isomerase</fullName>
    </alternativeName>
</protein>
<dbReference type="InterPro" id="IPR018321">
    <property type="entry name" value="Glucosamine6P_isomerase_CS"/>
</dbReference>
<evidence type="ECO:0000256" key="2">
    <source>
        <dbReference type="ARBA" id="ARBA00022801"/>
    </source>
</evidence>
<sequence>MNAAVVVWVLWVCGCGPPPAIVVYTTGVHSRIGRRSVEVVIVPDAAAGGEIIAEAMADLLRRKPGALLGVATGSTPLPVYRALTAKAAAGDVDVSRARICQLDEYVGLPAGHPESYRSVVLREVVEPLGLDEASFMGPDGSAEDVPAACARYDRELAEAGGVDLQLLGIGTDGHIGFNEPCSSLASRTRIKTLTRQTRADNARFFDGDIDQVPHHVITQGIGTILEARHLVLLATGEAKAEAVAQTVEGPLTAMVPASALQMHPHATVVVDEAAASRLKLADYFHATYEAKPRWQGL</sequence>
<keyword evidence="4" id="KW-0021">Allosteric enzyme</keyword>
<dbReference type="PANTHER" id="PTHR11280:SF5">
    <property type="entry name" value="GLUCOSAMINE-6-PHOSPHATE ISOMERASE"/>
    <property type="match status" value="1"/>
</dbReference>
<dbReference type="GO" id="GO:0042802">
    <property type="term" value="F:identical protein binding"/>
    <property type="evidence" value="ECO:0007669"/>
    <property type="project" value="TreeGrafter"/>
</dbReference>
<feature type="site" description="Part of the allosteric site" evidence="4">
    <location>
        <position position="182"/>
    </location>
</feature>
<dbReference type="InterPro" id="IPR006148">
    <property type="entry name" value="Glc/Gal-6P_isomerase"/>
</dbReference>
<evidence type="ECO:0000313" key="7">
    <source>
        <dbReference type="Proteomes" id="UP000199055"/>
    </source>
</evidence>
<feature type="domain" description="Glucosamine/galactosamine-6-phosphate isomerase" evidence="5">
    <location>
        <begin position="47"/>
        <end position="263"/>
    </location>
</feature>
<dbReference type="InterPro" id="IPR004547">
    <property type="entry name" value="Glucosamine6P_isomerase"/>
</dbReference>
<dbReference type="Proteomes" id="UP000199055">
    <property type="component" value="Unassembled WGS sequence"/>
</dbReference>
<dbReference type="GO" id="GO:0005737">
    <property type="term" value="C:cytoplasm"/>
    <property type="evidence" value="ECO:0007669"/>
    <property type="project" value="TreeGrafter"/>
</dbReference>
<keyword evidence="2 4" id="KW-0378">Hydrolase</keyword>
<dbReference type="GO" id="GO:0005975">
    <property type="term" value="P:carbohydrate metabolic process"/>
    <property type="evidence" value="ECO:0007669"/>
    <property type="project" value="InterPro"/>
</dbReference>
<proteinExistence type="inferred from homology"/>
<dbReference type="Gene3D" id="3.40.50.1360">
    <property type="match status" value="1"/>
</dbReference>
<keyword evidence="3 4" id="KW-0119">Carbohydrate metabolism</keyword>
<name>A0A1H9KEI3_9ACTN</name>
<comment type="activity regulation">
    <text evidence="4">Allosterically activated by N-acetylglucosamine 6-phosphate (GlcNAc6P).</text>
</comment>
<feature type="site" description="Part of the allosteric site" evidence="4">
    <location>
        <position position="189"/>
    </location>
</feature>
<feature type="active site" description="For ring-opening step" evidence="4">
    <location>
        <position position="172"/>
    </location>
</feature>
<evidence type="ECO:0000313" key="6">
    <source>
        <dbReference type="EMBL" id="SEQ97488.1"/>
    </source>
</evidence>
<evidence type="ECO:0000256" key="4">
    <source>
        <dbReference type="HAMAP-Rule" id="MF_01241"/>
    </source>
</evidence>
<comment type="caution">
    <text evidence="4">Lacks conserved residue(s) required for the propagation of feature annotation.</text>
</comment>
<dbReference type="STRING" id="403935.SAMN05216481_1235"/>
<dbReference type="EC" id="3.5.99.6" evidence="4"/>
<dbReference type="GO" id="GO:0019262">
    <property type="term" value="P:N-acetylneuraminate catabolic process"/>
    <property type="evidence" value="ECO:0007669"/>
    <property type="project" value="UniProtKB-UniRule"/>
</dbReference>
<dbReference type="EMBL" id="FOET01000023">
    <property type="protein sequence ID" value="SEQ97488.1"/>
    <property type="molecule type" value="Genomic_DNA"/>
</dbReference>
<feature type="site" description="Part of the allosteric site" evidence="4">
    <location>
        <position position="192"/>
    </location>
</feature>
<reference evidence="6 7" key="1">
    <citation type="submission" date="2016-10" db="EMBL/GenBank/DDBJ databases">
        <authorList>
            <person name="de Groot N.N."/>
        </authorList>
    </citation>
    <scope>NUCLEOTIDE SEQUENCE [LARGE SCALE GENOMIC DNA]</scope>
    <source>
        <strain evidence="6 7">CGMCC 4.3519</strain>
    </source>
</reference>
<dbReference type="GO" id="GO:0006043">
    <property type="term" value="P:glucosamine catabolic process"/>
    <property type="evidence" value="ECO:0007669"/>
    <property type="project" value="TreeGrafter"/>
</dbReference>
<feature type="active site" description="Proton acceptor; for enolization step" evidence="4">
    <location>
        <position position="103"/>
    </location>
</feature>
<gene>
    <name evidence="4" type="primary">nagB</name>
    <name evidence="6" type="ORF">SAMN05216481_1235</name>
</gene>
<organism evidence="6 7">
    <name type="scientific">Streptomyces radiopugnans</name>
    <dbReference type="NCBI Taxonomy" id="403935"/>
    <lineage>
        <taxon>Bacteria</taxon>
        <taxon>Bacillati</taxon>
        <taxon>Actinomycetota</taxon>
        <taxon>Actinomycetes</taxon>
        <taxon>Kitasatosporales</taxon>
        <taxon>Streptomycetaceae</taxon>
        <taxon>Streptomyces</taxon>
    </lineage>
</organism>
<comment type="pathway">
    <text evidence="4">Amino-sugar metabolism; N-acetylneuraminate degradation; D-fructose 6-phosphate from N-acetylneuraminate: step 5/5.</text>
</comment>
<dbReference type="FunFam" id="3.40.50.1360:FF:000003">
    <property type="entry name" value="Glucosamine-6-phosphate deaminase"/>
    <property type="match status" value="1"/>
</dbReference>
<comment type="similarity">
    <text evidence="4">Belongs to the glucosamine/galactosamine-6-phosphate isomerase family. NagB subfamily.</text>
</comment>
<dbReference type="Pfam" id="PF01182">
    <property type="entry name" value="Glucosamine_iso"/>
    <property type="match status" value="1"/>
</dbReference>
<evidence type="ECO:0000259" key="5">
    <source>
        <dbReference type="Pfam" id="PF01182"/>
    </source>
</evidence>
<evidence type="ECO:0000256" key="3">
    <source>
        <dbReference type="ARBA" id="ARBA00023277"/>
    </source>
</evidence>
<dbReference type="AlphaFoldDB" id="A0A1H9KEI3"/>
<dbReference type="NCBIfam" id="TIGR00502">
    <property type="entry name" value="nagB"/>
    <property type="match status" value="1"/>
</dbReference>
<dbReference type="GO" id="GO:0006046">
    <property type="term" value="P:N-acetylglucosamine catabolic process"/>
    <property type="evidence" value="ECO:0007669"/>
    <property type="project" value="UniProtKB-UniRule"/>
</dbReference>
<comment type="function">
    <text evidence="4">Catalyzes the reversible isomerization-deamination of glucosamine 6-phosphate (GlcN6P) to form fructose 6-phosphate (Fru6P) and ammonium ion.</text>
</comment>
<dbReference type="NCBIfam" id="NF001684">
    <property type="entry name" value="PRK00443.1-4"/>
    <property type="match status" value="1"/>
</dbReference>
<dbReference type="GO" id="GO:0004342">
    <property type="term" value="F:glucosamine-6-phosphate deaminase activity"/>
    <property type="evidence" value="ECO:0007669"/>
    <property type="project" value="UniProtKB-UniRule"/>
</dbReference>
<dbReference type="InterPro" id="IPR037171">
    <property type="entry name" value="NagB/RpiA_transferase-like"/>
</dbReference>
<dbReference type="SUPFAM" id="SSF100950">
    <property type="entry name" value="NagB/RpiA/CoA transferase-like"/>
    <property type="match status" value="1"/>
</dbReference>
<feature type="site" description="Part of the allosteric site" evidence="4">
    <location>
        <position position="191"/>
    </location>
</feature>
<comment type="catalytic activity">
    <reaction evidence="1 4">
        <text>alpha-D-glucosamine 6-phosphate + H2O = beta-D-fructose 6-phosphate + NH4(+)</text>
        <dbReference type="Rhea" id="RHEA:12172"/>
        <dbReference type="ChEBI" id="CHEBI:15377"/>
        <dbReference type="ChEBI" id="CHEBI:28938"/>
        <dbReference type="ChEBI" id="CHEBI:57634"/>
        <dbReference type="ChEBI" id="CHEBI:75989"/>
        <dbReference type="EC" id="3.5.99.6"/>
    </reaction>
</comment>
<dbReference type="UniPathway" id="UPA00629">
    <property type="reaction ID" value="UER00684"/>
</dbReference>
<feature type="active site" description="For ring-opening step" evidence="4">
    <location>
        <position position="179"/>
    </location>
</feature>
<keyword evidence="7" id="KW-1185">Reference proteome</keyword>
<accession>A0A1H9KEI3</accession>
<dbReference type="PROSITE" id="PS01161">
    <property type="entry name" value="GLC_GALNAC_ISOMERASE"/>
    <property type="match status" value="1"/>
</dbReference>